<organism evidence="4">
    <name type="scientific">Hymenolepis diminuta</name>
    <name type="common">Rat tapeworm</name>
    <dbReference type="NCBI Taxonomy" id="6216"/>
    <lineage>
        <taxon>Eukaryota</taxon>
        <taxon>Metazoa</taxon>
        <taxon>Spiralia</taxon>
        <taxon>Lophotrochozoa</taxon>
        <taxon>Platyhelminthes</taxon>
        <taxon>Cestoda</taxon>
        <taxon>Eucestoda</taxon>
        <taxon>Cyclophyllidea</taxon>
        <taxon>Hymenolepididae</taxon>
        <taxon>Hymenolepis</taxon>
    </lineage>
</organism>
<evidence type="ECO:0000313" key="4">
    <source>
        <dbReference type="WBParaSite" id="HDID_0000504601-mRNA-1"/>
    </source>
</evidence>
<reference evidence="4" key="1">
    <citation type="submission" date="2017-02" db="UniProtKB">
        <authorList>
            <consortium name="WormBaseParasite"/>
        </authorList>
    </citation>
    <scope>IDENTIFICATION</scope>
</reference>
<dbReference type="WBParaSite" id="HDID_0000504601-mRNA-1">
    <property type="protein sequence ID" value="HDID_0000504601-mRNA-1"/>
    <property type="gene ID" value="HDID_0000504601"/>
</dbReference>
<gene>
    <name evidence="2" type="ORF">HDID_LOCUS5044</name>
</gene>
<protein>
    <submittedName>
        <fullName evidence="2 4">Uncharacterized protein</fullName>
    </submittedName>
</protein>
<accession>A0A0R3SJD1</accession>
<dbReference type="Proteomes" id="UP000274504">
    <property type="component" value="Unassembled WGS sequence"/>
</dbReference>
<evidence type="ECO:0000256" key="1">
    <source>
        <dbReference type="SAM" id="MobiDB-lite"/>
    </source>
</evidence>
<dbReference type="EMBL" id="UYSG01002267">
    <property type="protein sequence ID" value="VDL57362.1"/>
    <property type="molecule type" value="Genomic_DNA"/>
</dbReference>
<dbReference type="AlphaFoldDB" id="A0A0R3SJD1"/>
<reference evidence="2 3" key="2">
    <citation type="submission" date="2018-11" db="EMBL/GenBank/DDBJ databases">
        <authorList>
            <consortium name="Pathogen Informatics"/>
        </authorList>
    </citation>
    <scope>NUCLEOTIDE SEQUENCE [LARGE SCALE GENOMIC DNA]</scope>
</reference>
<evidence type="ECO:0000313" key="2">
    <source>
        <dbReference type="EMBL" id="VDL57362.1"/>
    </source>
</evidence>
<evidence type="ECO:0000313" key="3">
    <source>
        <dbReference type="Proteomes" id="UP000274504"/>
    </source>
</evidence>
<proteinExistence type="predicted"/>
<name>A0A0R3SJD1_HYMDI</name>
<sequence length="106" mass="12387">MSNHGVQSTRQLALERVDIISTTETPETETPIIYRPRRLSSLPTLIRLISESVTPKMPILWRTRLSSRLPFRRRRCQNSKSNGHKEVFYRESSASSSKRQNPIREH</sequence>
<feature type="region of interest" description="Disordered" evidence="1">
    <location>
        <begin position="72"/>
        <end position="106"/>
    </location>
</feature>